<evidence type="ECO:0000259" key="6">
    <source>
        <dbReference type="Pfam" id="PF00327"/>
    </source>
</evidence>
<dbReference type="GO" id="GO:0022625">
    <property type="term" value="C:cytosolic large ribosomal subunit"/>
    <property type="evidence" value="ECO:0007669"/>
    <property type="project" value="TreeGrafter"/>
</dbReference>
<accession>A0A9D1E3L8</accession>
<dbReference type="CDD" id="cd01658">
    <property type="entry name" value="Ribosomal_L30"/>
    <property type="match status" value="1"/>
</dbReference>
<keyword evidence="3 7" id="KW-0689">Ribosomal protein</keyword>
<sequence>MAEAKKTTKKKVAAPLYVNGRYVVEKQLPEKPKKGAKPYAKAKGSLKVTLVKSTAGSLKEHQATVAALGLTKVRTTNIVPDNAAMRGMIFKVKHLVTVEEVK</sequence>
<comment type="similarity">
    <text evidence="1">Belongs to the universal ribosomal protein uL30 family.</text>
</comment>
<dbReference type="NCBIfam" id="TIGR01308">
    <property type="entry name" value="rpmD_bact"/>
    <property type="match status" value="1"/>
</dbReference>
<proteinExistence type="inferred from homology"/>
<reference evidence="7" key="2">
    <citation type="journal article" date="2021" name="PeerJ">
        <title>Extensive microbial diversity within the chicken gut microbiome revealed by metagenomics and culture.</title>
        <authorList>
            <person name="Gilroy R."/>
            <person name="Ravi A."/>
            <person name="Getino M."/>
            <person name="Pursley I."/>
            <person name="Horton D.L."/>
            <person name="Alikhan N.F."/>
            <person name="Baker D."/>
            <person name="Gharbi K."/>
            <person name="Hall N."/>
            <person name="Watson M."/>
            <person name="Adriaenssens E.M."/>
            <person name="Foster-Nyarko E."/>
            <person name="Jarju S."/>
            <person name="Secka A."/>
            <person name="Antonio M."/>
            <person name="Oren A."/>
            <person name="Chaudhuri R.R."/>
            <person name="La Ragione R."/>
            <person name="Hildebrand F."/>
            <person name="Pallen M.J."/>
        </authorList>
    </citation>
    <scope>NUCLEOTIDE SEQUENCE</scope>
    <source>
        <strain evidence="7">CHK121-14286</strain>
    </source>
</reference>
<dbReference type="GO" id="GO:0003735">
    <property type="term" value="F:structural constituent of ribosome"/>
    <property type="evidence" value="ECO:0007669"/>
    <property type="project" value="InterPro"/>
</dbReference>
<evidence type="ECO:0000256" key="4">
    <source>
        <dbReference type="ARBA" id="ARBA00023274"/>
    </source>
</evidence>
<dbReference type="AlphaFoldDB" id="A0A9D1E3L8"/>
<evidence type="ECO:0000256" key="5">
    <source>
        <dbReference type="ARBA" id="ARBA00035492"/>
    </source>
</evidence>
<evidence type="ECO:0000256" key="1">
    <source>
        <dbReference type="ARBA" id="ARBA00007594"/>
    </source>
</evidence>
<dbReference type="GO" id="GO:0006412">
    <property type="term" value="P:translation"/>
    <property type="evidence" value="ECO:0007669"/>
    <property type="project" value="InterPro"/>
</dbReference>
<name>A0A9D1E3L8_9BACT</name>
<organism evidence="7 8">
    <name type="scientific">Candidatus Fimimonas gallinarum</name>
    <dbReference type="NCBI Taxonomy" id="2840821"/>
    <lineage>
        <taxon>Bacteria</taxon>
        <taxon>Pseudomonadati</taxon>
        <taxon>Myxococcota</taxon>
        <taxon>Myxococcia</taxon>
        <taxon>Myxococcales</taxon>
        <taxon>Cystobacterineae</taxon>
        <taxon>Myxococcaceae</taxon>
        <taxon>Myxococcaceae incertae sedis</taxon>
        <taxon>Candidatus Fimimonas</taxon>
    </lineage>
</organism>
<dbReference type="Gene3D" id="3.30.1390.20">
    <property type="entry name" value="Ribosomal protein L30, ferredoxin-like fold domain"/>
    <property type="match status" value="1"/>
</dbReference>
<gene>
    <name evidence="7" type="primary">rpmD</name>
    <name evidence="7" type="ORF">IAC95_03140</name>
</gene>
<evidence type="ECO:0000256" key="3">
    <source>
        <dbReference type="ARBA" id="ARBA00022980"/>
    </source>
</evidence>
<evidence type="ECO:0000313" key="7">
    <source>
        <dbReference type="EMBL" id="HIR65862.1"/>
    </source>
</evidence>
<comment type="subunit">
    <text evidence="2">Part of the 50S ribosomal subunit.</text>
</comment>
<reference evidence="7" key="1">
    <citation type="submission" date="2020-10" db="EMBL/GenBank/DDBJ databases">
        <authorList>
            <person name="Gilroy R."/>
        </authorList>
    </citation>
    <scope>NUCLEOTIDE SEQUENCE</scope>
    <source>
        <strain evidence="7">CHK121-14286</strain>
    </source>
</reference>
<dbReference type="EMBL" id="DVHL01000027">
    <property type="protein sequence ID" value="HIR65862.1"/>
    <property type="molecule type" value="Genomic_DNA"/>
</dbReference>
<comment type="caution">
    <text evidence="7">The sequence shown here is derived from an EMBL/GenBank/DDBJ whole genome shotgun (WGS) entry which is preliminary data.</text>
</comment>
<evidence type="ECO:0000256" key="2">
    <source>
        <dbReference type="ARBA" id="ARBA00011838"/>
    </source>
</evidence>
<dbReference type="Proteomes" id="UP000824200">
    <property type="component" value="Unassembled WGS sequence"/>
</dbReference>
<dbReference type="InterPro" id="IPR005996">
    <property type="entry name" value="Ribosomal_uL30_bac-type"/>
</dbReference>
<feature type="domain" description="Large ribosomal subunit protein uL30-like ferredoxin-like fold" evidence="6">
    <location>
        <begin position="46"/>
        <end position="96"/>
    </location>
</feature>
<dbReference type="HAMAP" id="MF_01371_B">
    <property type="entry name" value="Ribosomal_uL30_B"/>
    <property type="match status" value="1"/>
</dbReference>
<dbReference type="InterPro" id="IPR016082">
    <property type="entry name" value="Ribosomal_uL30_ferredoxin-like"/>
</dbReference>
<protein>
    <recommendedName>
        <fullName evidence="5">50S ribosomal protein L30</fullName>
    </recommendedName>
</protein>
<dbReference type="PANTHER" id="PTHR15892:SF2">
    <property type="entry name" value="LARGE RIBOSOMAL SUBUNIT PROTEIN UL30M"/>
    <property type="match status" value="1"/>
</dbReference>
<dbReference type="InterPro" id="IPR036919">
    <property type="entry name" value="Ribo_uL30_ferredoxin-like_sf"/>
</dbReference>
<keyword evidence="4" id="KW-0687">Ribonucleoprotein</keyword>
<evidence type="ECO:0000313" key="8">
    <source>
        <dbReference type="Proteomes" id="UP000824200"/>
    </source>
</evidence>
<dbReference type="PANTHER" id="PTHR15892">
    <property type="entry name" value="MITOCHONDRIAL RIBOSOMAL PROTEIN L30"/>
    <property type="match status" value="1"/>
</dbReference>
<dbReference type="Pfam" id="PF00327">
    <property type="entry name" value="Ribosomal_L30"/>
    <property type="match status" value="1"/>
</dbReference>
<dbReference type="SUPFAM" id="SSF55129">
    <property type="entry name" value="Ribosomal protein L30p/L7e"/>
    <property type="match status" value="1"/>
</dbReference>